<dbReference type="PANTHER" id="PTHR30469">
    <property type="entry name" value="MULTIDRUG RESISTANCE PROTEIN MDTA"/>
    <property type="match status" value="1"/>
</dbReference>
<evidence type="ECO:0000313" key="7">
    <source>
        <dbReference type="EMBL" id="AJF06790.1"/>
    </source>
</evidence>
<comment type="similarity">
    <text evidence="1">Belongs to the membrane fusion protein (MFP) (TC 8.A.1) family.</text>
</comment>
<dbReference type="GO" id="GO:1990281">
    <property type="term" value="C:efflux pump complex"/>
    <property type="evidence" value="ECO:0007669"/>
    <property type="project" value="TreeGrafter"/>
</dbReference>
<dbReference type="GO" id="GO:0015562">
    <property type="term" value="F:efflux transmembrane transporter activity"/>
    <property type="evidence" value="ECO:0007669"/>
    <property type="project" value="TreeGrafter"/>
</dbReference>
<gene>
    <name evidence="7" type="ORF">GSUB_09860</name>
</gene>
<dbReference type="InterPro" id="IPR006143">
    <property type="entry name" value="RND_pump_MFP"/>
</dbReference>
<dbReference type="STRING" id="483547.GSUB_09860"/>
<feature type="domain" description="YknX-like C-terminal permuted SH3-like" evidence="6">
    <location>
        <begin position="322"/>
        <end position="378"/>
    </location>
</feature>
<dbReference type="InterPro" id="IPR058625">
    <property type="entry name" value="MdtA-like_BSH"/>
</dbReference>
<evidence type="ECO:0000259" key="4">
    <source>
        <dbReference type="Pfam" id="PF25917"/>
    </source>
</evidence>
<accession>A0A0B5FRL8</accession>
<dbReference type="NCBIfam" id="TIGR01730">
    <property type="entry name" value="RND_mfp"/>
    <property type="match status" value="1"/>
</dbReference>
<feature type="region of interest" description="Disordered" evidence="3">
    <location>
        <begin position="385"/>
        <end position="405"/>
    </location>
</feature>
<dbReference type="Gene3D" id="2.40.50.100">
    <property type="match status" value="1"/>
</dbReference>
<dbReference type="HOGENOM" id="CLU_018816_1_2_7"/>
<dbReference type="KEGG" id="gsb:GSUB_09860"/>
<sequence>MRRRGVYISIAIAAAVIAFLAVQVSRKQWQKDEDPNAAGKALPVTIASVVPHEFADEISAVGTFKARDTSPLSPKVAGTVSRVLVDIGERVNAGEVVIKLDRTNYDLGVKQARAALAAAEAAVPQAEAHFEQAEKEYRRAIELLKEKVIPQSRFDASEAAFKSAKEAVFYARAQRDQAKAALETALEHLKDADIRSPIGGAVVERNVEIGQAVAPGGRLLLIVDQTSLNLDVDLPEADIGRIVVGTVALITTDAFPGHEYSGKVTVINPLVDRKTRTFRMRIEVPNPSGKLVDGMYARVKLSAEKRRSLAVPRETLQRLPGSGTYYVFVVEGNKAHKRTVEIRAMDDQFAEVMGGLVENDKVVTSGAGRLQSGMEVSVQDILNKNGTDNSGGQLFKKNGGEHVGR</sequence>
<reference evidence="7 8" key="1">
    <citation type="journal article" date="2015" name="Genome Announc.">
        <title>Genomes of Geoalkalibacter ferrihydriticus Z-0531T and Geoalkalibacter subterraneus Red1T, Two Haloalkaliphilic Metal-Reducing Deltaproteobacteria.</title>
        <authorList>
            <person name="Badalamenti J.P."/>
            <person name="Krajmalnik-Brown R."/>
            <person name="Torres C.I."/>
            <person name="Bond D.R."/>
        </authorList>
    </citation>
    <scope>NUCLEOTIDE SEQUENCE [LARGE SCALE GENOMIC DNA]</scope>
    <source>
        <strain evidence="7 8">Red1</strain>
    </source>
</reference>
<evidence type="ECO:0000256" key="2">
    <source>
        <dbReference type="SAM" id="Coils"/>
    </source>
</evidence>
<dbReference type="Pfam" id="PF25917">
    <property type="entry name" value="BSH_RND"/>
    <property type="match status" value="1"/>
</dbReference>
<evidence type="ECO:0000313" key="8">
    <source>
        <dbReference type="Proteomes" id="UP000035036"/>
    </source>
</evidence>
<keyword evidence="8" id="KW-1185">Reference proteome</keyword>
<dbReference type="Gene3D" id="2.40.420.20">
    <property type="match status" value="1"/>
</dbReference>
<feature type="coiled-coil region" evidence="2">
    <location>
        <begin position="109"/>
        <end position="136"/>
    </location>
</feature>
<feature type="domain" description="Multidrug resistance protein MdtA-like barrel-sandwich hybrid" evidence="4">
    <location>
        <begin position="72"/>
        <end position="224"/>
    </location>
</feature>
<dbReference type="FunFam" id="2.40.30.170:FF:000010">
    <property type="entry name" value="Efflux RND transporter periplasmic adaptor subunit"/>
    <property type="match status" value="1"/>
</dbReference>
<dbReference type="Gene3D" id="1.10.287.470">
    <property type="entry name" value="Helix hairpin bin"/>
    <property type="match status" value="1"/>
</dbReference>
<dbReference type="InterPro" id="IPR058792">
    <property type="entry name" value="Beta-barrel_RND_2"/>
</dbReference>
<dbReference type="Pfam" id="PF25989">
    <property type="entry name" value="YknX_C"/>
    <property type="match status" value="1"/>
</dbReference>
<dbReference type="SUPFAM" id="SSF111369">
    <property type="entry name" value="HlyD-like secretion proteins"/>
    <property type="match status" value="1"/>
</dbReference>
<evidence type="ECO:0000259" key="5">
    <source>
        <dbReference type="Pfam" id="PF25954"/>
    </source>
</evidence>
<protein>
    <submittedName>
        <fullName evidence="7">RND transporter</fullName>
    </submittedName>
</protein>
<dbReference type="EMBL" id="CP010311">
    <property type="protein sequence ID" value="AJF06790.1"/>
    <property type="molecule type" value="Genomic_DNA"/>
</dbReference>
<dbReference type="InterPro" id="IPR058637">
    <property type="entry name" value="YknX-like_C"/>
</dbReference>
<keyword evidence="2" id="KW-0175">Coiled coil</keyword>
<dbReference type="Proteomes" id="UP000035036">
    <property type="component" value="Chromosome"/>
</dbReference>
<organism evidence="7 8">
    <name type="scientific">Geoalkalibacter subterraneus</name>
    <dbReference type="NCBI Taxonomy" id="483547"/>
    <lineage>
        <taxon>Bacteria</taxon>
        <taxon>Pseudomonadati</taxon>
        <taxon>Thermodesulfobacteriota</taxon>
        <taxon>Desulfuromonadia</taxon>
        <taxon>Desulfuromonadales</taxon>
        <taxon>Geoalkalibacteraceae</taxon>
        <taxon>Geoalkalibacter</taxon>
    </lineage>
</organism>
<dbReference type="Gene3D" id="2.40.30.170">
    <property type="match status" value="1"/>
</dbReference>
<dbReference type="RefSeq" id="WP_040200554.1">
    <property type="nucleotide sequence ID" value="NZ_CP010311.1"/>
</dbReference>
<evidence type="ECO:0000256" key="3">
    <source>
        <dbReference type="SAM" id="MobiDB-lite"/>
    </source>
</evidence>
<evidence type="ECO:0000259" key="6">
    <source>
        <dbReference type="Pfam" id="PF25989"/>
    </source>
</evidence>
<dbReference type="AlphaFoldDB" id="A0A0B5FRL8"/>
<evidence type="ECO:0000256" key="1">
    <source>
        <dbReference type="ARBA" id="ARBA00009477"/>
    </source>
</evidence>
<name>A0A0B5FRL8_9BACT</name>
<dbReference type="Pfam" id="PF25954">
    <property type="entry name" value="Beta-barrel_RND_2"/>
    <property type="match status" value="1"/>
</dbReference>
<proteinExistence type="inferred from homology"/>
<feature type="domain" description="CusB-like beta-barrel" evidence="5">
    <location>
        <begin position="230"/>
        <end position="304"/>
    </location>
</feature>
<dbReference type="OrthoDB" id="9784484at2"/>